<organism evidence="2 3">
    <name type="scientific">Paenibacillus yonginensis</name>
    <dbReference type="NCBI Taxonomy" id="1462996"/>
    <lineage>
        <taxon>Bacteria</taxon>
        <taxon>Bacillati</taxon>
        <taxon>Bacillota</taxon>
        <taxon>Bacilli</taxon>
        <taxon>Bacillales</taxon>
        <taxon>Paenibacillaceae</taxon>
        <taxon>Paenibacillus</taxon>
    </lineage>
</organism>
<sequence length="315" mass="36073">MTADVLHVIARSYGIQQPVITYIRHSENRTYRVDGADGGSYLLRIHQPVKDSMAGPQHTFEGLLVELDMLEQLAKGSSLLVQAPLRQTDGELIFVLKQGGETLNCSMLTWLEGRDIQREDTAAPEMAQKLGTQVAKLHAFFKGYKYAGLKYRPSQDLSYNERLVQTIKRGAPVGLFANGDVLILEETIQLVNSRLRWLEITEDTWGLIHGDLGMGNTLINDEGETSFIDFGFFGPGYYFPSSHRNVFLDSYYEYFGMEPYDLQLVEGLMLIAIIGFYAFELENEAYQDWMRERMHKLCRDLCRPYLAGERIFYKF</sequence>
<reference evidence="2 3" key="1">
    <citation type="submission" date="2016-01" db="EMBL/GenBank/DDBJ databases">
        <title>Complete Genome Sequence of Paenibacillus yonginensis DCY84, a novel Plant Growth-Promoting Bacteria with Elicitation of Induced Systemic Resistance.</title>
        <authorList>
            <person name="Kim Y.J."/>
            <person name="Yang D.C."/>
            <person name="Sukweenadhi J."/>
        </authorList>
    </citation>
    <scope>NUCLEOTIDE SEQUENCE [LARGE SCALE GENOMIC DNA]</scope>
    <source>
        <strain evidence="2 3">DCY84</strain>
    </source>
</reference>
<gene>
    <name evidence="2" type="ORF">AWM70_18100</name>
</gene>
<dbReference type="EMBL" id="CP014167">
    <property type="protein sequence ID" value="ANS77318.1"/>
    <property type="molecule type" value="Genomic_DNA"/>
</dbReference>
<dbReference type="Gene3D" id="3.90.1200.10">
    <property type="match status" value="1"/>
</dbReference>
<dbReference type="AlphaFoldDB" id="A0A1B1N7D2"/>
<protein>
    <submittedName>
        <fullName evidence="2">Aminoglycoside phosphotransferase</fullName>
    </submittedName>
</protein>
<dbReference type="Pfam" id="PF01636">
    <property type="entry name" value="APH"/>
    <property type="match status" value="1"/>
</dbReference>
<evidence type="ECO:0000259" key="1">
    <source>
        <dbReference type="Pfam" id="PF01636"/>
    </source>
</evidence>
<name>A0A1B1N7D2_9BACL</name>
<proteinExistence type="predicted"/>
<evidence type="ECO:0000313" key="2">
    <source>
        <dbReference type="EMBL" id="ANS77318.1"/>
    </source>
</evidence>
<dbReference type="Proteomes" id="UP000092573">
    <property type="component" value="Chromosome"/>
</dbReference>
<dbReference type="SUPFAM" id="SSF56112">
    <property type="entry name" value="Protein kinase-like (PK-like)"/>
    <property type="match status" value="1"/>
</dbReference>
<keyword evidence="3" id="KW-1185">Reference proteome</keyword>
<dbReference type="KEGG" id="pyg:AWM70_18100"/>
<dbReference type="OrthoDB" id="1995036at2"/>
<keyword evidence="2" id="KW-0808">Transferase</keyword>
<feature type="domain" description="Aminoglycoside phosphotransferase" evidence="1">
    <location>
        <begin position="26"/>
        <end position="237"/>
    </location>
</feature>
<dbReference type="GO" id="GO:0016740">
    <property type="term" value="F:transferase activity"/>
    <property type="evidence" value="ECO:0007669"/>
    <property type="project" value="UniProtKB-KW"/>
</dbReference>
<accession>A0A1B1N7D2</accession>
<dbReference type="InterPro" id="IPR002575">
    <property type="entry name" value="Aminoglycoside_PTrfase"/>
</dbReference>
<dbReference type="InterPro" id="IPR011009">
    <property type="entry name" value="Kinase-like_dom_sf"/>
</dbReference>
<dbReference type="STRING" id="1462996.AWM70_18100"/>
<evidence type="ECO:0000313" key="3">
    <source>
        <dbReference type="Proteomes" id="UP000092573"/>
    </source>
</evidence>